<dbReference type="EMBL" id="QRBF01000001">
    <property type="protein sequence ID" value="RDS85924.1"/>
    <property type="molecule type" value="Genomic_DNA"/>
</dbReference>
<evidence type="ECO:0000313" key="2">
    <source>
        <dbReference type="Proteomes" id="UP000255334"/>
    </source>
</evidence>
<dbReference type="OrthoDB" id="9965422at2"/>
<keyword evidence="2" id="KW-1185">Reference proteome</keyword>
<accession>A0A370XBW2</accession>
<dbReference type="Proteomes" id="UP000255334">
    <property type="component" value="Unassembled WGS sequence"/>
</dbReference>
<reference evidence="1 2" key="1">
    <citation type="submission" date="2018-07" db="EMBL/GenBank/DDBJ databases">
        <title>Dyella monticola sp. nov. and Dyella psychrodurans sp. nov. isolated from monsoon evergreen broad-leaved forest soil of Dinghu Mountain, China.</title>
        <authorList>
            <person name="Gao Z."/>
            <person name="Qiu L."/>
        </authorList>
    </citation>
    <scope>NUCLEOTIDE SEQUENCE [LARGE SCALE GENOMIC DNA]</scope>
    <source>
        <strain evidence="1 2">4MSK11</strain>
    </source>
</reference>
<organism evidence="1 2">
    <name type="scientific">Dyella psychrodurans</name>
    <dbReference type="NCBI Taxonomy" id="1927960"/>
    <lineage>
        <taxon>Bacteria</taxon>
        <taxon>Pseudomonadati</taxon>
        <taxon>Pseudomonadota</taxon>
        <taxon>Gammaproteobacteria</taxon>
        <taxon>Lysobacterales</taxon>
        <taxon>Rhodanobacteraceae</taxon>
        <taxon>Dyella</taxon>
    </lineage>
</organism>
<dbReference type="AlphaFoldDB" id="A0A370XBW2"/>
<protein>
    <submittedName>
        <fullName evidence="1">Uncharacterized protein</fullName>
    </submittedName>
</protein>
<comment type="caution">
    <text evidence="1">The sequence shown here is derived from an EMBL/GenBank/DDBJ whole genome shotgun (WGS) entry which is preliminary data.</text>
</comment>
<sequence>MKTSQGPDASDGTPSVHTEYVVPNSITALRNGDRTAFVKVTYAPGVDLGQGVVTTEIAQVTVGCAAMTWGDITKISFDSNMVPLLATTGTYDTSKPIWTLKGMEPLDPKSITYATAKYICAHGGTP</sequence>
<evidence type="ECO:0000313" key="1">
    <source>
        <dbReference type="EMBL" id="RDS85924.1"/>
    </source>
</evidence>
<dbReference type="RefSeq" id="WP_115476175.1">
    <property type="nucleotide sequence ID" value="NZ_QRBF01000001.1"/>
</dbReference>
<gene>
    <name evidence="1" type="ORF">DWU99_01200</name>
</gene>
<proteinExistence type="predicted"/>
<name>A0A370XBW2_9GAMM</name>